<evidence type="ECO:0000256" key="2">
    <source>
        <dbReference type="ARBA" id="ARBA00022475"/>
    </source>
</evidence>
<keyword evidence="5 7" id="KW-1133">Transmembrane helix</keyword>
<comment type="function">
    <text evidence="7">Catalyzes the transfer of the diacylglyceryl group from phosphatidylglycerol to the sulfhydryl group of the N-terminal cysteine of a prolipoprotein, the first step in the formation of mature lipoproteins.</text>
</comment>
<evidence type="ECO:0000256" key="5">
    <source>
        <dbReference type="ARBA" id="ARBA00022989"/>
    </source>
</evidence>
<comment type="catalytic activity">
    <reaction evidence="7">
        <text>L-cysteinyl-[prolipoprotein] + a 1,2-diacyl-sn-glycero-3-phospho-(1'-sn-glycerol) = an S-1,2-diacyl-sn-glyceryl-L-cysteinyl-[prolipoprotein] + sn-glycerol 1-phosphate + H(+)</text>
        <dbReference type="Rhea" id="RHEA:56712"/>
        <dbReference type="Rhea" id="RHEA-COMP:14679"/>
        <dbReference type="Rhea" id="RHEA-COMP:14680"/>
        <dbReference type="ChEBI" id="CHEBI:15378"/>
        <dbReference type="ChEBI" id="CHEBI:29950"/>
        <dbReference type="ChEBI" id="CHEBI:57685"/>
        <dbReference type="ChEBI" id="CHEBI:64716"/>
        <dbReference type="ChEBI" id="CHEBI:140658"/>
        <dbReference type="EC" id="2.5.1.145"/>
    </reaction>
</comment>
<feature type="transmembrane region" description="Helical" evidence="7">
    <location>
        <begin position="228"/>
        <end position="251"/>
    </location>
</feature>
<evidence type="ECO:0000256" key="7">
    <source>
        <dbReference type="HAMAP-Rule" id="MF_01147"/>
    </source>
</evidence>
<evidence type="ECO:0000256" key="6">
    <source>
        <dbReference type="ARBA" id="ARBA00023136"/>
    </source>
</evidence>
<feature type="transmembrane region" description="Helical" evidence="7">
    <location>
        <begin position="96"/>
        <end position="114"/>
    </location>
</feature>
<dbReference type="EC" id="2.5.1.145" evidence="7"/>
<dbReference type="Proteomes" id="UP001300672">
    <property type="component" value="Chromosome"/>
</dbReference>
<keyword evidence="4 7" id="KW-0812">Transmembrane</keyword>
<dbReference type="GO" id="GO:0008961">
    <property type="term" value="F:phosphatidylglycerol-prolipoprotein diacylglyceryl transferase activity"/>
    <property type="evidence" value="ECO:0007669"/>
    <property type="project" value="UniProtKB-UniRule"/>
</dbReference>
<comment type="pathway">
    <text evidence="7">Protein modification; lipoprotein biosynthesis (diacylglyceryl transfer).</text>
</comment>
<name>A0AA95H6R0_9GAMM</name>
<feature type="transmembrane region" description="Helical" evidence="7">
    <location>
        <begin position="126"/>
        <end position="144"/>
    </location>
</feature>
<dbReference type="InterPro" id="IPR001640">
    <property type="entry name" value="Lgt"/>
</dbReference>
<keyword evidence="6 7" id="KW-0472">Membrane</keyword>
<keyword evidence="2 7" id="KW-1003">Cell membrane</keyword>
<dbReference type="Pfam" id="PF01790">
    <property type="entry name" value="LGT"/>
    <property type="match status" value="1"/>
</dbReference>
<accession>A0AA95H6R0</accession>
<keyword evidence="3 7" id="KW-0808">Transferase</keyword>
<feature type="transmembrane region" description="Helical" evidence="7">
    <location>
        <begin position="174"/>
        <end position="191"/>
    </location>
</feature>
<dbReference type="NCBIfam" id="TIGR00544">
    <property type="entry name" value="lgt"/>
    <property type="match status" value="1"/>
</dbReference>
<comment type="similarity">
    <text evidence="1 7">Belongs to the Lgt family.</text>
</comment>
<organism evidence="8">
    <name type="scientific">Candidatus Thiocaldithrix dubininis</name>
    <dbReference type="NCBI Taxonomy" id="3080823"/>
    <lineage>
        <taxon>Bacteria</taxon>
        <taxon>Pseudomonadati</taxon>
        <taxon>Pseudomonadota</taxon>
        <taxon>Gammaproteobacteria</taxon>
        <taxon>Thiotrichales</taxon>
        <taxon>Thiotrichaceae</taxon>
        <taxon>Candidatus Thiocaldithrix</taxon>
    </lineage>
</organism>
<dbReference type="GO" id="GO:0042158">
    <property type="term" value="P:lipoprotein biosynthetic process"/>
    <property type="evidence" value="ECO:0007669"/>
    <property type="project" value="UniProtKB-UniRule"/>
</dbReference>
<comment type="subcellular location">
    <subcellularLocation>
        <location evidence="7">Cell membrane</location>
        <topology evidence="7">Multi-pass membrane protein</topology>
    </subcellularLocation>
</comment>
<feature type="transmembrane region" description="Helical" evidence="7">
    <location>
        <begin position="56"/>
        <end position="76"/>
    </location>
</feature>
<dbReference type="AlphaFoldDB" id="A0AA95H6R0"/>
<evidence type="ECO:0000256" key="4">
    <source>
        <dbReference type="ARBA" id="ARBA00022692"/>
    </source>
</evidence>
<dbReference type="PROSITE" id="PS01311">
    <property type="entry name" value="LGT"/>
    <property type="match status" value="1"/>
</dbReference>
<proteinExistence type="inferred from homology"/>
<feature type="binding site" evidence="7">
    <location>
        <position position="139"/>
    </location>
    <ligand>
        <name>a 1,2-diacyl-sn-glycero-3-phospho-(1'-sn-glycerol)</name>
        <dbReference type="ChEBI" id="CHEBI:64716"/>
    </ligand>
</feature>
<gene>
    <name evidence="7 8" type="primary">lgt</name>
    <name evidence="8" type="ORF">QJT80_04085</name>
</gene>
<reference evidence="8" key="1">
    <citation type="journal article" date="2023" name="Int. J. Mol. Sci.">
        <title>Metagenomics Revealed a New Genus 'Candidatus Thiocaldithrix dubininis' gen. nov., sp. nov. and a New Species 'Candidatus Thiothrix putei' sp. nov. in the Family Thiotrichaceae, Some Members of Which Have Traits of Both Na+- and H+-Motive Energetics.</title>
        <authorList>
            <person name="Ravin N.V."/>
            <person name="Muntyan M.S."/>
            <person name="Smolyakov D.D."/>
            <person name="Rudenko T.S."/>
            <person name="Beletsky A.V."/>
            <person name="Mardanov A.V."/>
            <person name="Grabovich M.Y."/>
        </authorList>
    </citation>
    <scope>NUCLEOTIDE SEQUENCE</scope>
    <source>
        <strain evidence="8">GKL-01</strain>
    </source>
</reference>
<feature type="transmembrane region" description="Helical" evidence="7">
    <location>
        <begin position="20"/>
        <end position="36"/>
    </location>
</feature>
<dbReference type="HAMAP" id="MF_01147">
    <property type="entry name" value="Lgt"/>
    <property type="match status" value="1"/>
</dbReference>
<evidence type="ECO:0000313" key="8">
    <source>
        <dbReference type="EMBL" id="WGZ91656.1"/>
    </source>
</evidence>
<dbReference type="PANTHER" id="PTHR30589:SF0">
    <property type="entry name" value="PHOSPHATIDYLGLYCEROL--PROLIPOPROTEIN DIACYLGLYCERYL TRANSFERASE"/>
    <property type="match status" value="1"/>
</dbReference>
<dbReference type="EMBL" id="CP124755">
    <property type="protein sequence ID" value="WGZ91656.1"/>
    <property type="molecule type" value="Genomic_DNA"/>
</dbReference>
<protein>
    <recommendedName>
        <fullName evidence="7">Phosphatidylglycerol--prolipoprotein diacylglyceryl transferase</fullName>
        <ecNumber evidence="7">2.5.1.145</ecNumber>
    </recommendedName>
</protein>
<sequence>MFMHPQIDPIAISLGPLKVHWYGLMYVLGLLSFLIIGKRRAKQPGSVITPDYVDDLIFWGAIGVVVGGRTGYMLFYNLKGLLADPLSYFQIWGGGMSFHGGLIGVIIAMLYLAHKWRLSFFQVSDFVAPLVPIGLGLGRLGNFINGELWGRHTDVPWGVVFPAVDDLPRHPSQLYQAFLEGVVLFILLNWYRRQSPPVGAISGLFLVGYGTARILAEFFREPDAQVGYLLGGWLTEGQLLSLPMVLLGAYLMWQAYQRQATTCNNT</sequence>
<evidence type="ECO:0000256" key="3">
    <source>
        <dbReference type="ARBA" id="ARBA00022679"/>
    </source>
</evidence>
<reference evidence="8" key="2">
    <citation type="submission" date="2023-04" db="EMBL/GenBank/DDBJ databases">
        <authorList>
            <person name="Beletskiy A.V."/>
            <person name="Mardanov A.V."/>
            <person name="Ravin N.V."/>
        </authorList>
    </citation>
    <scope>NUCLEOTIDE SEQUENCE</scope>
    <source>
        <strain evidence="8">GKL-01</strain>
    </source>
</reference>
<dbReference type="KEGG" id="tdu:QJT80_04085"/>
<evidence type="ECO:0000256" key="1">
    <source>
        <dbReference type="ARBA" id="ARBA00007150"/>
    </source>
</evidence>
<dbReference type="GO" id="GO:0005886">
    <property type="term" value="C:plasma membrane"/>
    <property type="evidence" value="ECO:0007669"/>
    <property type="project" value="UniProtKB-SubCell"/>
</dbReference>
<feature type="transmembrane region" description="Helical" evidence="7">
    <location>
        <begin position="198"/>
        <end position="216"/>
    </location>
</feature>
<dbReference type="PANTHER" id="PTHR30589">
    <property type="entry name" value="PROLIPOPROTEIN DIACYLGLYCERYL TRANSFERASE"/>
    <property type="match status" value="1"/>
</dbReference>